<sequence>MNMRLRNTAVMLTVCLALASGCASNDGGSNNGTNTANSSNAGNTNKQETPSEPADPFGKYAEPVTITIGKWIDPAAEKTLPAGDTVENNQYTRFTEEKLNIKFDHVWQAQGDAYKQKLKLAIASNDIPDAMVVEYSDLVKLVEAGQLQDMTDVYKNYASPQIKEIYDSADGIGLEQATFDGKLMAIPNSQTLADSIYLMWIRQDWLDKLGLQPPKTVDDIAAVAKAFIDKDASGKGTAGLTGSKPLFEMNNSMGGLDPIFAAFHSYPLNWLKDSSGNIVFGGITQETKEALGKLRDMYAQGLIDKEFALRSDNLELVKAGTSGIFFAPWWMGYYPLPDSMKNDPAANWKPYLVPLDSEGKFNTHVQSPTSAFFVMKKGYKHPEALMKYINLQVAAETYADQEAVKLDPGVGLQNWPMRSATTYADNVERNSKAINDVISGAADVSTLNSSQKPLYEDWLRTKDNPEIDFGKWGPAFSYIVSGQELFKPMNKVFSLYYGQTKTMETKWANLLKMQNEAYTKIIMGSSDLDSFDDFVKNFKAQGGNEITKEVTEALNE</sequence>
<dbReference type="CDD" id="cd13580">
    <property type="entry name" value="PBP2_AlgQ_like_1"/>
    <property type="match status" value="1"/>
</dbReference>
<evidence type="ECO:0000256" key="4">
    <source>
        <dbReference type="ARBA" id="ARBA00023139"/>
    </source>
</evidence>
<keyword evidence="5" id="KW-0449">Lipoprotein</keyword>
<evidence type="ECO:0000256" key="7">
    <source>
        <dbReference type="SAM" id="SignalP"/>
    </source>
</evidence>
<evidence type="ECO:0000256" key="3">
    <source>
        <dbReference type="ARBA" id="ARBA00023136"/>
    </source>
</evidence>
<feature type="compositionally biased region" description="Low complexity" evidence="6">
    <location>
        <begin position="26"/>
        <end position="45"/>
    </location>
</feature>
<evidence type="ECO:0000256" key="2">
    <source>
        <dbReference type="ARBA" id="ARBA00022729"/>
    </source>
</evidence>
<keyword evidence="2 7" id="KW-0732">Signal</keyword>
<keyword evidence="4" id="KW-0564">Palmitate</keyword>
<dbReference type="InterPro" id="IPR006059">
    <property type="entry name" value="SBP"/>
</dbReference>
<dbReference type="EMBL" id="FOMT01000001">
    <property type="protein sequence ID" value="SFD48931.1"/>
    <property type="molecule type" value="Genomic_DNA"/>
</dbReference>
<dbReference type="OrthoDB" id="9787283at2"/>
<dbReference type="PANTHER" id="PTHR43649:SF33">
    <property type="entry name" value="POLYGALACTURONAN_RHAMNOGALACTURONAN-BINDING PROTEIN YTCQ"/>
    <property type="match status" value="1"/>
</dbReference>
<organism evidence="8 9">
    <name type="scientific">Paenibacillus catalpae</name>
    <dbReference type="NCBI Taxonomy" id="1045775"/>
    <lineage>
        <taxon>Bacteria</taxon>
        <taxon>Bacillati</taxon>
        <taxon>Bacillota</taxon>
        <taxon>Bacilli</taxon>
        <taxon>Bacillales</taxon>
        <taxon>Paenibacillaceae</taxon>
        <taxon>Paenibacillus</taxon>
    </lineage>
</organism>
<proteinExistence type="predicted"/>
<evidence type="ECO:0000256" key="6">
    <source>
        <dbReference type="SAM" id="MobiDB-lite"/>
    </source>
</evidence>
<dbReference type="Proteomes" id="UP000198855">
    <property type="component" value="Unassembled WGS sequence"/>
</dbReference>
<dbReference type="Pfam" id="PF01547">
    <property type="entry name" value="SBP_bac_1"/>
    <property type="match status" value="1"/>
</dbReference>
<dbReference type="PROSITE" id="PS51257">
    <property type="entry name" value="PROKAR_LIPOPROTEIN"/>
    <property type="match status" value="1"/>
</dbReference>
<dbReference type="RefSeq" id="WP_091179926.1">
    <property type="nucleotide sequence ID" value="NZ_FOMT01000001.1"/>
</dbReference>
<keyword evidence="9" id="KW-1185">Reference proteome</keyword>
<dbReference type="PANTHER" id="PTHR43649">
    <property type="entry name" value="ARABINOSE-BINDING PROTEIN-RELATED"/>
    <property type="match status" value="1"/>
</dbReference>
<dbReference type="STRING" id="1045775.SAMN05216378_0168"/>
<feature type="region of interest" description="Disordered" evidence="6">
    <location>
        <begin position="26"/>
        <end position="59"/>
    </location>
</feature>
<keyword evidence="3" id="KW-0472">Membrane</keyword>
<accession>A0A1I1SRF9</accession>
<keyword evidence="1" id="KW-1003">Cell membrane</keyword>
<reference evidence="9" key="1">
    <citation type="submission" date="2016-10" db="EMBL/GenBank/DDBJ databases">
        <authorList>
            <person name="Varghese N."/>
            <person name="Submissions S."/>
        </authorList>
    </citation>
    <scope>NUCLEOTIDE SEQUENCE [LARGE SCALE GENOMIC DNA]</scope>
    <source>
        <strain evidence="9">CGMCC 1.10784</strain>
    </source>
</reference>
<dbReference type="Gene3D" id="3.40.190.10">
    <property type="entry name" value="Periplasmic binding protein-like II"/>
    <property type="match status" value="3"/>
</dbReference>
<feature type="chain" id="PRO_5038522853" evidence="7">
    <location>
        <begin position="20"/>
        <end position="556"/>
    </location>
</feature>
<evidence type="ECO:0000313" key="8">
    <source>
        <dbReference type="EMBL" id="SFD48931.1"/>
    </source>
</evidence>
<name>A0A1I1SRF9_9BACL</name>
<evidence type="ECO:0000256" key="5">
    <source>
        <dbReference type="ARBA" id="ARBA00023288"/>
    </source>
</evidence>
<evidence type="ECO:0000256" key="1">
    <source>
        <dbReference type="ARBA" id="ARBA00022475"/>
    </source>
</evidence>
<gene>
    <name evidence="8" type="ORF">SAMN05216378_0168</name>
</gene>
<feature type="signal peptide" evidence="7">
    <location>
        <begin position="1"/>
        <end position="19"/>
    </location>
</feature>
<dbReference type="AlphaFoldDB" id="A0A1I1SRF9"/>
<dbReference type="InterPro" id="IPR050490">
    <property type="entry name" value="Bact_solute-bd_prot1"/>
</dbReference>
<dbReference type="SUPFAM" id="SSF53850">
    <property type="entry name" value="Periplasmic binding protein-like II"/>
    <property type="match status" value="1"/>
</dbReference>
<evidence type="ECO:0000313" key="9">
    <source>
        <dbReference type="Proteomes" id="UP000198855"/>
    </source>
</evidence>
<protein>
    <submittedName>
        <fullName evidence="8">Putative aldouronate transport system substrate-binding protein</fullName>
    </submittedName>
</protein>